<dbReference type="EMBL" id="AQGW01000019">
    <property type="protein sequence ID" value="MBE0382800.1"/>
    <property type="molecule type" value="Genomic_DNA"/>
</dbReference>
<name>A0ABR9ES15_PSEVC</name>
<sequence length="242" mass="26418">MCLCGILGGILSNVILPIWTQPPPTPIDIELLLMSNPTLLPSISIELDVNICPDGVITFKFLFSRQDSSIPKCSISRRSITRLCGGSERRERTISPRAFLIVILVPTTSTSQLFVVVIHSLSTIFNTSRPSLSAKYAFIRNGAPSDSGGLIESTLSPFILIKDSTPLQFNVPIVIFGSTIPKSKGPKENPFCLQTGLSDLIFIVSFDNSFRVTRSWQPPHRRTIWSGLCSVASANVGSTCSY</sequence>
<reference evidence="1 2" key="1">
    <citation type="submission" date="2015-06" db="EMBL/GenBank/DDBJ databases">
        <title>Genome sequence of Pseudoalteromonas carrageenovora.</title>
        <authorList>
            <person name="Xie B.-B."/>
            <person name="Rong J.-C."/>
            <person name="Qin Q.-L."/>
            <person name="Zhang Y.-Z."/>
        </authorList>
    </citation>
    <scope>NUCLEOTIDE SEQUENCE [LARGE SCALE GENOMIC DNA]</scope>
    <source>
        <strain evidence="1 2">IAM 12662</strain>
    </source>
</reference>
<evidence type="ECO:0000313" key="1">
    <source>
        <dbReference type="EMBL" id="MBE0382800.1"/>
    </source>
</evidence>
<protein>
    <submittedName>
        <fullName evidence="1">Uncharacterized protein</fullName>
    </submittedName>
</protein>
<gene>
    <name evidence="1" type="ORF">PCARR_a3638</name>
</gene>
<proteinExistence type="predicted"/>
<evidence type="ECO:0000313" key="2">
    <source>
        <dbReference type="Proteomes" id="UP000615003"/>
    </source>
</evidence>
<keyword evidence="2" id="KW-1185">Reference proteome</keyword>
<comment type="caution">
    <text evidence="1">The sequence shown here is derived from an EMBL/GenBank/DDBJ whole genome shotgun (WGS) entry which is preliminary data.</text>
</comment>
<dbReference type="Proteomes" id="UP000615003">
    <property type="component" value="Unassembled WGS sequence"/>
</dbReference>
<accession>A0ABR9ES15</accession>
<organism evidence="1 2">
    <name type="scientific">Pseudoalteromonas carrageenovora IAM 12662</name>
    <dbReference type="NCBI Taxonomy" id="1314868"/>
    <lineage>
        <taxon>Bacteria</taxon>
        <taxon>Pseudomonadati</taxon>
        <taxon>Pseudomonadota</taxon>
        <taxon>Gammaproteobacteria</taxon>
        <taxon>Alteromonadales</taxon>
        <taxon>Pseudoalteromonadaceae</taxon>
        <taxon>Pseudoalteromonas</taxon>
    </lineage>
</organism>